<gene>
    <name evidence="3" type="ORF">IV203_030377</name>
</gene>
<evidence type="ECO:0000313" key="4">
    <source>
        <dbReference type="Proteomes" id="UP000693970"/>
    </source>
</evidence>
<dbReference type="Proteomes" id="UP000693970">
    <property type="component" value="Unassembled WGS sequence"/>
</dbReference>
<protein>
    <submittedName>
        <fullName evidence="3">Uncharacterized protein</fullName>
    </submittedName>
</protein>
<proteinExistence type="predicted"/>
<evidence type="ECO:0000313" key="3">
    <source>
        <dbReference type="EMBL" id="KAG7367706.1"/>
    </source>
</evidence>
<reference evidence="3" key="1">
    <citation type="journal article" date="2021" name="Sci. Rep.">
        <title>Diploid genomic architecture of Nitzschia inconspicua, an elite biomass production diatom.</title>
        <authorList>
            <person name="Oliver A."/>
            <person name="Podell S."/>
            <person name="Pinowska A."/>
            <person name="Traller J.C."/>
            <person name="Smith S.R."/>
            <person name="McClure R."/>
            <person name="Beliaev A."/>
            <person name="Bohutskyi P."/>
            <person name="Hill E.A."/>
            <person name="Rabines A."/>
            <person name="Zheng H."/>
            <person name="Allen L.Z."/>
            <person name="Kuo A."/>
            <person name="Grigoriev I.V."/>
            <person name="Allen A.E."/>
            <person name="Hazlebeck D."/>
            <person name="Allen E.E."/>
        </authorList>
    </citation>
    <scope>NUCLEOTIDE SEQUENCE</scope>
    <source>
        <strain evidence="3">Hildebrandi</strain>
    </source>
</reference>
<accession>A0A9K3Q1U0</accession>
<feature type="chain" id="PRO_5039918072" evidence="2">
    <location>
        <begin position="26"/>
        <end position="249"/>
    </location>
</feature>
<keyword evidence="4" id="KW-1185">Reference proteome</keyword>
<sequence>MIVLSKKNAVSVVALLSVASSPVFATSSTVRIRTSNNRNLIHISDITILTEEQQQQKSDEIKPAEFDTLEDIRFLQELMSMMSLGGMSSSMSMDLLTEPTNIQQGREPVAEPVAPGGFLPDDVVVSDGTGHILEGEGDENSITIESDAGEEVTSDVGEDSEIGSEEEGDGETGTETAAEGSNGNSTTVEGDDEESTTTDEETNPEGGEDIGGDNGSDTSTATDERATASSTKAATFVAATLLVLVPLFA</sequence>
<comment type="caution">
    <text evidence="3">The sequence shown here is derived from an EMBL/GenBank/DDBJ whole genome shotgun (WGS) entry which is preliminary data.</text>
</comment>
<feature type="compositionally biased region" description="Acidic residues" evidence="1">
    <location>
        <begin position="189"/>
        <end position="211"/>
    </location>
</feature>
<feature type="compositionally biased region" description="Polar residues" evidence="1">
    <location>
        <begin position="215"/>
        <end position="232"/>
    </location>
</feature>
<reference evidence="3" key="2">
    <citation type="submission" date="2021-04" db="EMBL/GenBank/DDBJ databases">
        <authorList>
            <person name="Podell S."/>
        </authorList>
    </citation>
    <scope>NUCLEOTIDE SEQUENCE</scope>
    <source>
        <strain evidence="3">Hildebrandi</strain>
    </source>
</reference>
<dbReference type="EMBL" id="JAGRRH010000007">
    <property type="protein sequence ID" value="KAG7367706.1"/>
    <property type="molecule type" value="Genomic_DNA"/>
</dbReference>
<name>A0A9K3Q1U0_9STRA</name>
<evidence type="ECO:0000256" key="1">
    <source>
        <dbReference type="SAM" id="MobiDB-lite"/>
    </source>
</evidence>
<feature type="region of interest" description="Disordered" evidence="1">
    <location>
        <begin position="122"/>
        <end position="232"/>
    </location>
</feature>
<feature type="signal peptide" evidence="2">
    <location>
        <begin position="1"/>
        <end position="25"/>
    </location>
</feature>
<keyword evidence="2" id="KW-0732">Signal</keyword>
<feature type="compositionally biased region" description="Acidic residues" evidence="1">
    <location>
        <begin position="147"/>
        <end position="172"/>
    </location>
</feature>
<organism evidence="3 4">
    <name type="scientific">Nitzschia inconspicua</name>
    <dbReference type="NCBI Taxonomy" id="303405"/>
    <lineage>
        <taxon>Eukaryota</taxon>
        <taxon>Sar</taxon>
        <taxon>Stramenopiles</taxon>
        <taxon>Ochrophyta</taxon>
        <taxon>Bacillariophyta</taxon>
        <taxon>Bacillariophyceae</taxon>
        <taxon>Bacillariophycidae</taxon>
        <taxon>Bacillariales</taxon>
        <taxon>Bacillariaceae</taxon>
        <taxon>Nitzschia</taxon>
    </lineage>
</organism>
<evidence type="ECO:0000256" key="2">
    <source>
        <dbReference type="SAM" id="SignalP"/>
    </source>
</evidence>
<dbReference type="AlphaFoldDB" id="A0A9K3Q1U0"/>